<keyword evidence="2" id="KW-1185">Reference proteome</keyword>
<protein>
    <submittedName>
        <fullName evidence="1">Uncharacterized protein</fullName>
    </submittedName>
</protein>
<proteinExistence type="predicted"/>
<accession>A0A833T9D4</accession>
<dbReference type="EMBL" id="WSZM01000267">
    <property type="protein sequence ID" value="KAF4036401.1"/>
    <property type="molecule type" value="Genomic_DNA"/>
</dbReference>
<sequence length="84" mass="9474">MLAGKNADDAHKDMMARMMTSIKTLDKQGFTPKILERYIAEKKVVLRRKKPITLSPYSFRIGMQSTPSRTWNEVVCNAVEAAGT</sequence>
<gene>
    <name evidence="1" type="ORF">GN244_ATG11511</name>
</gene>
<organism evidence="1 2">
    <name type="scientific">Phytophthora infestans</name>
    <name type="common">Potato late blight agent</name>
    <name type="synonym">Botrytis infestans</name>
    <dbReference type="NCBI Taxonomy" id="4787"/>
    <lineage>
        <taxon>Eukaryota</taxon>
        <taxon>Sar</taxon>
        <taxon>Stramenopiles</taxon>
        <taxon>Oomycota</taxon>
        <taxon>Peronosporomycetes</taxon>
        <taxon>Peronosporales</taxon>
        <taxon>Peronosporaceae</taxon>
        <taxon>Phytophthora</taxon>
    </lineage>
</organism>
<evidence type="ECO:0000313" key="1">
    <source>
        <dbReference type="EMBL" id="KAF4036401.1"/>
    </source>
</evidence>
<reference evidence="1" key="1">
    <citation type="submission" date="2020-04" db="EMBL/GenBank/DDBJ databases">
        <title>Hybrid Assembly of Korean Phytophthora infestans isolates.</title>
        <authorList>
            <person name="Prokchorchik M."/>
            <person name="Lee Y."/>
            <person name="Seo J."/>
            <person name="Cho J.-H."/>
            <person name="Park Y.-E."/>
            <person name="Jang D.-C."/>
            <person name="Im J.-S."/>
            <person name="Choi J.-G."/>
            <person name="Park H.-J."/>
            <person name="Lee G.-B."/>
            <person name="Lee Y.-G."/>
            <person name="Hong S.-Y."/>
            <person name="Cho K."/>
            <person name="Sohn K.H."/>
        </authorList>
    </citation>
    <scope>NUCLEOTIDE SEQUENCE</scope>
    <source>
        <strain evidence="1">KR_1_A1</strain>
    </source>
</reference>
<name>A0A833T9D4_PHYIN</name>
<dbReference type="AlphaFoldDB" id="A0A833T9D4"/>
<evidence type="ECO:0000313" key="2">
    <source>
        <dbReference type="Proteomes" id="UP000602510"/>
    </source>
</evidence>
<dbReference type="Proteomes" id="UP000602510">
    <property type="component" value="Unassembled WGS sequence"/>
</dbReference>
<comment type="caution">
    <text evidence="1">The sequence shown here is derived from an EMBL/GenBank/DDBJ whole genome shotgun (WGS) entry which is preliminary data.</text>
</comment>